<dbReference type="RefSeq" id="WP_199050401.1">
    <property type="nucleotide sequence ID" value="NZ_JAELXT010000021.1"/>
</dbReference>
<dbReference type="CDD" id="cd03257">
    <property type="entry name" value="ABC_NikE_OppD_transporters"/>
    <property type="match status" value="1"/>
</dbReference>
<evidence type="ECO:0000256" key="1">
    <source>
        <dbReference type="ARBA" id="ARBA00004417"/>
    </source>
</evidence>
<dbReference type="Gene3D" id="3.40.50.300">
    <property type="entry name" value="P-loop containing nucleotide triphosphate hydrolases"/>
    <property type="match status" value="1"/>
</dbReference>
<dbReference type="PROSITE" id="PS50893">
    <property type="entry name" value="ABC_TRANSPORTER_2"/>
    <property type="match status" value="1"/>
</dbReference>
<dbReference type="PANTHER" id="PTHR43297:SF2">
    <property type="entry name" value="DIPEPTIDE TRANSPORT ATP-BINDING PROTEIN DPPD"/>
    <property type="match status" value="1"/>
</dbReference>
<evidence type="ECO:0000313" key="10">
    <source>
        <dbReference type="Proteomes" id="UP000620670"/>
    </source>
</evidence>
<evidence type="ECO:0000313" key="9">
    <source>
        <dbReference type="EMBL" id="MBJ6127172.1"/>
    </source>
</evidence>
<name>A0ABS0Y4G0_9HYPH</name>
<sequence>MTALLSIENYHLDIPTFDGTLKVLDGINLSLAQGETLGIVGESGCGKTVLARSILGIGPQRARRTNGRMTFDSMPLDELDEAEWRRIRGVKISMIFQDPMTYLNPLLTVGRQLSDVLVAHARALGRPALSRQERRRRCNELLEQVQIRDPERVEASYPHQLSGGMRQRILIAMALAGEPKLLIADEPTTALDVTIQAQILDLLRDLVDRLGLTVVMISHDVGAIAAIAQRVAVMYAGVVVEQGATNDILTRPRHPYTQGLLAALPDIEGDHQSLEAIPGTIPNLIHPPSGCRFHPRCPRATTICTSEKPAMTSIGADHVVACHHALD</sequence>
<keyword evidence="5" id="KW-0547">Nucleotide-binding</keyword>
<dbReference type="InterPro" id="IPR017871">
    <property type="entry name" value="ABC_transporter-like_CS"/>
</dbReference>
<evidence type="ECO:0000256" key="4">
    <source>
        <dbReference type="ARBA" id="ARBA00022475"/>
    </source>
</evidence>
<dbReference type="SUPFAM" id="SSF52540">
    <property type="entry name" value="P-loop containing nucleoside triphosphate hydrolases"/>
    <property type="match status" value="1"/>
</dbReference>
<keyword evidence="7" id="KW-0472">Membrane</keyword>
<reference evidence="10" key="1">
    <citation type="submission" date="2020-12" db="EMBL/GenBank/DDBJ databases">
        <title>Hymenobacter sp.</title>
        <authorList>
            <person name="Kim M.K."/>
        </authorList>
    </citation>
    <scope>NUCLEOTIDE SEQUENCE [LARGE SCALE GENOMIC DNA]</scope>
    <source>
        <strain evidence="10">BT325</strain>
    </source>
</reference>
<evidence type="ECO:0000256" key="3">
    <source>
        <dbReference type="ARBA" id="ARBA00022448"/>
    </source>
</evidence>
<dbReference type="InterPro" id="IPR013563">
    <property type="entry name" value="Oligopep_ABC_C"/>
</dbReference>
<dbReference type="InterPro" id="IPR027417">
    <property type="entry name" value="P-loop_NTPase"/>
</dbReference>
<dbReference type="GO" id="GO:0005524">
    <property type="term" value="F:ATP binding"/>
    <property type="evidence" value="ECO:0007669"/>
    <property type="project" value="UniProtKB-KW"/>
</dbReference>
<comment type="similarity">
    <text evidence="2">Belongs to the ABC transporter superfamily.</text>
</comment>
<dbReference type="EMBL" id="JAELXT010000021">
    <property type="protein sequence ID" value="MBJ6127172.1"/>
    <property type="molecule type" value="Genomic_DNA"/>
</dbReference>
<evidence type="ECO:0000256" key="6">
    <source>
        <dbReference type="ARBA" id="ARBA00022840"/>
    </source>
</evidence>
<dbReference type="PROSITE" id="PS00211">
    <property type="entry name" value="ABC_TRANSPORTER_1"/>
    <property type="match status" value="1"/>
</dbReference>
<accession>A0ABS0Y4G0</accession>
<keyword evidence="3" id="KW-0813">Transport</keyword>
<dbReference type="Pfam" id="PF00005">
    <property type="entry name" value="ABC_tran"/>
    <property type="match status" value="1"/>
</dbReference>
<dbReference type="Pfam" id="PF08352">
    <property type="entry name" value="oligo_HPY"/>
    <property type="match status" value="1"/>
</dbReference>
<feature type="domain" description="ABC transporter" evidence="8">
    <location>
        <begin position="5"/>
        <end position="261"/>
    </location>
</feature>
<protein>
    <submittedName>
        <fullName evidence="9">ABC transporter ATP-binding protein</fullName>
    </submittedName>
</protein>
<keyword evidence="4" id="KW-1003">Cell membrane</keyword>
<organism evidence="9 10">
    <name type="scientific">Microvirga splendida</name>
    <dbReference type="NCBI Taxonomy" id="2795727"/>
    <lineage>
        <taxon>Bacteria</taxon>
        <taxon>Pseudomonadati</taxon>
        <taxon>Pseudomonadota</taxon>
        <taxon>Alphaproteobacteria</taxon>
        <taxon>Hyphomicrobiales</taxon>
        <taxon>Methylobacteriaceae</taxon>
        <taxon>Microvirga</taxon>
    </lineage>
</organism>
<dbReference type="InterPro" id="IPR003439">
    <property type="entry name" value="ABC_transporter-like_ATP-bd"/>
</dbReference>
<dbReference type="PANTHER" id="PTHR43297">
    <property type="entry name" value="OLIGOPEPTIDE TRANSPORT ATP-BINDING PROTEIN APPD"/>
    <property type="match status" value="1"/>
</dbReference>
<evidence type="ECO:0000256" key="5">
    <source>
        <dbReference type="ARBA" id="ARBA00022741"/>
    </source>
</evidence>
<comment type="subcellular location">
    <subcellularLocation>
        <location evidence="1">Cell inner membrane</location>
        <topology evidence="1">Peripheral membrane protein</topology>
    </subcellularLocation>
</comment>
<evidence type="ECO:0000256" key="2">
    <source>
        <dbReference type="ARBA" id="ARBA00005417"/>
    </source>
</evidence>
<comment type="caution">
    <text evidence="9">The sequence shown here is derived from an EMBL/GenBank/DDBJ whole genome shotgun (WGS) entry which is preliminary data.</text>
</comment>
<dbReference type="InterPro" id="IPR003593">
    <property type="entry name" value="AAA+_ATPase"/>
</dbReference>
<dbReference type="NCBIfam" id="TIGR01727">
    <property type="entry name" value="oligo_HPY"/>
    <property type="match status" value="1"/>
</dbReference>
<dbReference type="Proteomes" id="UP000620670">
    <property type="component" value="Unassembled WGS sequence"/>
</dbReference>
<evidence type="ECO:0000256" key="7">
    <source>
        <dbReference type="ARBA" id="ARBA00023136"/>
    </source>
</evidence>
<dbReference type="InterPro" id="IPR050388">
    <property type="entry name" value="ABC_Ni/Peptide_Import"/>
</dbReference>
<proteinExistence type="inferred from homology"/>
<keyword evidence="6 9" id="KW-0067">ATP-binding</keyword>
<gene>
    <name evidence="9" type="ORF">JAO75_17355</name>
</gene>
<dbReference type="SMART" id="SM00382">
    <property type="entry name" value="AAA"/>
    <property type="match status" value="1"/>
</dbReference>
<evidence type="ECO:0000259" key="8">
    <source>
        <dbReference type="PROSITE" id="PS50893"/>
    </source>
</evidence>
<keyword evidence="10" id="KW-1185">Reference proteome</keyword>